<dbReference type="EMBL" id="VUJU01001912">
    <property type="protein sequence ID" value="KAF0763330.1"/>
    <property type="molecule type" value="Genomic_DNA"/>
</dbReference>
<reference evidence="1 2" key="1">
    <citation type="submission" date="2019-08" db="EMBL/GenBank/DDBJ databases">
        <title>Whole genome of Aphis craccivora.</title>
        <authorList>
            <person name="Voronova N.V."/>
            <person name="Shulinski R.S."/>
            <person name="Bandarenka Y.V."/>
            <person name="Zhorov D.G."/>
            <person name="Warner D."/>
        </authorList>
    </citation>
    <scope>NUCLEOTIDE SEQUENCE [LARGE SCALE GENOMIC DNA]</scope>
    <source>
        <strain evidence="1">180601</strain>
        <tissue evidence="1">Whole Body</tissue>
    </source>
</reference>
<dbReference type="Proteomes" id="UP000478052">
    <property type="component" value="Unassembled WGS sequence"/>
</dbReference>
<dbReference type="OrthoDB" id="8191915at2759"/>
<gene>
    <name evidence="1" type="ORF">FWK35_00003824</name>
</gene>
<comment type="caution">
    <text evidence="1">The sequence shown here is derived from an EMBL/GenBank/DDBJ whole genome shotgun (WGS) entry which is preliminary data.</text>
</comment>
<accession>A0A6G0YYU5</accession>
<evidence type="ECO:0000313" key="1">
    <source>
        <dbReference type="EMBL" id="KAF0763330.1"/>
    </source>
</evidence>
<protein>
    <submittedName>
        <fullName evidence="1">DUF4806 domain-containing protein</fullName>
    </submittedName>
</protein>
<name>A0A6G0YYU5_APHCR</name>
<sequence length="770" mass="89386">MISEHAEYGNDWPTYPVKIVSQYYDNYKEATTKERQIFISASASESEHTVRVIPKSPVLQTKKRTYYKTFQQDDSDISISSATLTPIKDKPATETVLDDETVVSRPFINTSRSNYFQTDNEMFQSITLNKMQNEQNHQNMVEQIATIFAYVKRIDKKLESLVEDSVFLNKNNDNSVVSLFPITSFEALQNIETKLLDATFEKQMVNQFCNQICDQIDGLNVVNLTKRVFARVFTNQLATQYSWTEFRNNNPLKQLQLIAIIKDVCLRTFTVTDMEFESNVKNWFKNGNKEKKNMHSIFKRHFIRCIKKEIAEQPSPDMPQNIFVPFVEAQIFNNLDTSPQIVCKETNNILQPSEQLIDNYRTTLSSNNNINDNDHLLNSDHFDNSKKTSLDLKLSKWTMEYHVSHNCVNELLEILISEGYDLPQTTRTLLKTPKLKDHRIISVHPGSYINFGVEFMMSKILMTHLDSFDKDIKIVFGMNVDGLPLTSSSKSSFWPIVQIVRDAPVKAFILNVKGHNAYYGCNSSTVEGDFINNRMAYLNMDAPLRNNQSFRDKKDEFYHKDISPIEDFPVDIPSVDVLEYTHTVCLGVMKKLLSFWVKGKKPVRLVNPDSISEELFNIKSFMPAKFNRLPRPLDEFEYWKASEFRTSNIHRTNCFERSTCYTYNSVAKNLLKQFVSDYPSHYGPDYVGYNVHGLINISDFVLIHGCLDQFFAFKYENYLQFVKKSCKNARYPLKDTYNRVIEEIKIESTSVKLNYPILKNKINYDASIMV</sequence>
<dbReference type="PANTHER" id="PTHR33053:SF24">
    <property type="entry name" value="TRANSPOSASE DOMAIN-CONTAINING PROTEIN"/>
    <property type="match status" value="1"/>
</dbReference>
<keyword evidence="2" id="KW-1185">Reference proteome</keyword>
<organism evidence="1 2">
    <name type="scientific">Aphis craccivora</name>
    <name type="common">Cowpea aphid</name>
    <dbReference type="NCBI Taxonomy" id="307492"/>
    <lineage>
        <taxon>Eukaryota</taxon>
        <taxon>Metazoa</taxon>
        <taxon>Ecdysozoa</taxon>
        <taxon>Arthropoda</taxon>
        <taxon>Hexapoda</taxon>
        <taxon>Insecta</taxon>
        <taxon>Pterygota</taxon>
        <taxon>Neoptera</taxon>
        <taxon>Paraneoptera</taxon>
        <taxon>Hemiptera</taxon>
        <taxon>Sternorrhyncha</taxon>
        <taxon>Aphidomorpha</taxon>
        <taxon>Aphidoidea</taxon>
        <taxon>Aphididae</taxon>
        <taxon>Aphidini</taxon>
        <taxon>Aphis</taxon>
        <taxon>Aphis</taxon>
    </lineage>
</organism>
<proteinExistence type="predicted"/>
<evidence type="ECO:0000313" key="2">
    <source>
        <dbReference type="Proteomes" id="UP000478052"/>
    </source>
</evidence>
<dbReference type="PANTHER" id="PTHR33053">
    <property type="entry name" value="PROTEIN, PUTATIVE-RELATED"/>
    <property type="match status" value="1"/>
</dbReference>
<dbReference type="AlphaFoldDB" id="A0A6G0YYU5"/>